<dbReference type="Gene3D" id="3.30.70.3340">
    <property type="match status" value="1"/>
</dbReference>
<dbReference type="InterPro" id="IPR045169">
    <property type="entry name" value="NO2/SO3_Rdtase_4Fe4S_prot"/>
</dbReference>
<evidence type="ECO:0000256" key="6">
    <source>
        <dbReference type="ARBA" id="ARBA00023004"/>
    </source>
</evidence>
<keyword evidence="7" id="KW-0411">Iron-sulfur</keyword>
<dbReference type="EMBL" id="CP020921">
    <property type="protein sequence ID" value="AWB10682.1"/>
    <property type="molecule type" value="Genomic_DNA"/>
</dbReference>
<comment type="cofactor">
    <cofactor evidence="2">
        <name>[4Fe-4S] cluster</name>
        <dbReference type="ChEBI" id="CHEBI:49883"/>
    </cofactor>
</comment>
<evidence type="ECO:0000256" key="5">
    <source>
        <dbReference type="ARBA" id="ARBA00023002"/>
    </source>
</evidence>
<dbReference type="InterPro" id="IPR006067">
    <property type="entry name" value="NO2/SO3_Rdtase_4Fe4S_dom"/>
</dbReference>
<name>A0A2R4W1W0_THEAF</name>
<dbReference type="InterPro" id="IPR017900">
    <property type="entry name" value="4Fe4S_Fe_S_CS"/>
</dbReference>
<evidence type="ECO:0000259" key="8">
    <source>
        <dbReference type="PROSITE" id="PS51379"/>
    </source>
</evidence>
<feature type="domain" description="4Fe-4S ferredoxin-type" evidence="8">
    <location>
        <begin position="221"/>
        <end position="251"/>
    </location>
</feature>
<dbReference type="GO" id="GO:0009337">
    <property type="term" value="C:sulfite reductase complex (NADPH)"/>
    <property type="evidence" value="ECO:0007669"/>
    <property type="project" value="TreeGrafter"/>
</dbReference>
<dbReference type="RefSeq" id="WP_108309466.1">
    <property type="nucleotide sequence ID" value="NZ_CP020921.1"/>
</dbReference>
<dbReference type="InterPro" id="IPR005117">
    <property type="entry name" value="NiRdtase/SiRdtase_haem-b_fer"/>
</dbReference>
<gene>
    <name evidence="9" type="ORF">TDSAC_1342</name>
</gene>
<dbReference type="PANTHER" id="PTHR11493">
    <property type="entry name" value="SULFITE REDUCTASE [NADPH] SUBUNIT BETA-RELATED"/>
    <property type="match status" value="1"/>
</dbReference>
<dbReference type="GO" id="GO:0020037">
    <property type="term" value="F:heme binding"/>
    <property type="evidence" value="ECO:0007669"/>
    <property type="project" value="InterPro"/>
</dbReference>
<evidence type="ECO:0000256" key="4">
    <source>
        <dbReference type="ARBA" id="ARBA00022723"/>
    </source>
</evidence>
<keyword evidence="5" id="KW-0560">Oxidoreductase</keyword>
<dbReference type="KEGG" id="taci:TDSAC_1342"/>
<dbReference type="PROSITE" id="PS51379">
    <property type="entry name" value="4FE4S_FER_2"/>
    <property type="match status" value="1"/>
</dbReference>
<dbReference type="PROSITE" id="PS00198">
    <property type="entry name" value="4FE4S_FER_1"/>
    <property type="match status" value="1"/>
</dbReference>
<dbReference type="GO" id="GO:0018551">
    <property type="term" value="F:dissimilatory sulfite reductase (NADH) activity"/>
    <property type="evidence" value="ECO:0007669"/>
    <property type="project" value="InterPro"/>
</dbReference>
<keyword evidence="4" id="KW-0479">Metal-binding</keyword>
<keyword evidence="6" id="KW-0408">Iron</keyword>
<evidence type="ECO:0000256" key="7">
    <source>
        <dbReference type="ARBA" id="ARBA00023014"/>
    </source>
</evidence>
<protein>
    <submittedName>
        <fullName evidence="9">Dissimilatory sulfite reductase beta subunit</fullName>
    </submittedName>
</protein>
<sequence>MVKTDFGPPKYLDMMSDLCKRNYGKWKYHEVLDTGTLVHVSESGEKLYTVRAATPRLMHIDTVRAFCDLADKYCGGFFRFTSRHSVEFLIEDEANIEPLKAELHAMGYTPGGVGNTISNMLHTQGWIHCHTPAIDASGIVKSVMDEVFEYYKEAKLPARLRLALACCLNMCGAVHCSDVAIVGVHRVPPKVQDDKISKMCEIPNVVAACPTRAIRPEPAKKSVVVNDERCMYCGNCYTMCPAMPIFDPKNDGAAIFVGGKVSDARHPAMFSKLAVPYIPNEPPRWPTLVKTIRLLIDVYAKDAKEGERYGEWINRIGWEKFFQVTGLPFTDKHIDDYIFSVPTFRSTATFKW</sequence>
<keyword evidence="10" id="KW-1185">Reference proteome</keyword>
<comment type="cofactor">
    <cofactor evidence="1">
        <name>siroheme</name>
        <dbReference type="ChEBI" id="CHEBI:60052"/>
    </cofactor>
</comment>
<evidence type="ECO:0000256" key="1">
    <source>
        <dbReference type="ARBA" id="ARBA00001929"/>
    </source>
</evidence>
<organism evidence="9 10">
    <name type="scientific">Thermodesulfobium acidiphilum</name>
    <dbReference type="NCBI Taxonomy" id="1794699"/>
    <lineage>
        <taxon>Bacteria</taxon>
        <taxon>Pseudomonadati</taxon>
        <taxon>Thermodesulfobiota</taxon>
        <taxon>Thermodesulfobiia</taxon>
        <taxon>Thermodesulfobiales</taxon>
        <taxon>Thermodesulfobiaceae</taxon>
        <taxon>Thermodesulfobium</taxon>
    </lineage>
</organism>
<proteinExistence type="predicted"/>
<dbReference type="SUPFAM" id="SSF55124">
    <property type="entry name" value="Nitrite/Sulfite reductase N-terminal domain-like"/>
    <property type="match status" value="1"/>
</dbReference>
<dbReference type="InterPro" id="IPR017896">
    <property type="entry name" value="4Fe4S_Fe-S-bd"/>
</dbReference>
<dbReference type="InterPro" id="IPR036136">
    <property type="entry name" value="Nit/Sulf_reduc_fer-like_dom_sf"/>
</dbReference>
<evidence type="ECO:0000313" key="10">
    <source>
        <dbReference type="Proteomes" id="UP000244792"/>
    </source>
</evidence>
<dbReference type="GO" id="GO:0009055">
    <property type="term" value="F:electron transfer activity"/>
    <property type="evidence" value="ECO:0007669"/>
    <property type="project" value="InterPro"/>
</dbReference>
<dbReference type="AlphaFoldDB" id="A0A2R4W1W0"/>
<dbReference type="InterPro" id="IPR045854">
    <property type="entry name" value="NO2/SO3_Rdtase_4Fe4S_sf"/>
</dbReference>
<dbReference type="OrthoDB" id="9800558at2"/>
<dbReference type="GO" id="GO:0051539">
    <property type="term" value="F:4 iron, 4 sulfur cluster binding"/>
    <property type="evidence" value="ECO:0007669"/>
    <property type="project" value="UniProtKB-KW"/>
</dbReference>
<evidence type="ECO:0000313" key="9">
    <source>
        <dbReference type="EMBL" id="AWB10682.1"/>
    </source>
</evidence>
<dbReference type="Gene3D" id="3.30.70.20">
    <property type="match status" value="1"/>
</dbReference>
<dbReference type="GO" id="GO:0050311">
    <property type="term" value="F:sulfite reductase (ferredoxin) activity"/>
    <property type="evidence" value="ECO:0007669"/>
    <property type="project" value="TreeGrafter"/>
</dbReference>
<dbReference type="Pfam" id="PF01077">
    <property type="entry name" value="NIR_SIR"/>
    <property type="match status" value="1"/>
</dbReference>
<evidence type="ECO:0000256" key="2">
    <source>
        <dbReference type="ARBA" id="ARBA00001966"/>
    </source>
</evidence>
<dbReference type="Pfam" id="PF03460">
    <property type="entry name" value="NIR_SIR_ferr"/>
    <property type="match status" value="1"/>
</dbReference>
<dbReference type="PANTHER" id="PTHR11493:SF47">
    <property type="entry name" value="SULFITE REDUCTASE [NADPH] SUBUNIT BETA"/>
    <property type="match status" value="1"/>
</dbReference>
<dbReference type="GO" id="GO:0016002">
    <property type="term" value="F:sulfite reductase activity"/>
    <property type="evidence" value="ECO:0007669"/>
    <property type="project" value="TreeGrafter"/>
</dbReference>
<dbReference type="GO" id="GO:0000103">
    <property type="term" value="P:sulfate assimilation"/>
    <property type="evidence" value="ECO:0007669"/>
    <property type="project" value="TreeGrafter"/>
</dbReference>
<dbReference type="SUPFAM" id="SSF54862">
    <property type="entry name" value="4Fe-4S ferredoxins"/>
    <property type="match status" value="1"/>
</dbReference>
<dbReference type="GO" id="GO:0046872">
    <property type="term" value="F:metal ion binding"/>
    <property type="evidence" value="ECO:0007669"/>
    <property type="project" value="UniProtKB-KW"/>
</dbReference>
<evidence type="ECO:0000256" key="3">
    <source>
        <dbReference type="ARBA" id="ARBA00022485"/>
    </source>
</evidence>
<dbReference type="Pfam" id="PF00037">
    <property type="entry name" value="Fer4"/>
    <property type="match status" value="1"/>
</dbReference>
<dbReference type="Gene3D" id="3.30.413.10">
    <property type="entry name" value="Sulfite Reductase Hemoprotein, domain 1"/>
    <property type="match status" value="1"/>
</dbReference>
<dbReference type="Proteomes" id="UP000244792">
    <property type="component" value="Chromosome"/>
</dbReference>
<dbReference type="InterPro" id="IPR011808">
    <property type="entry name" value="DsrB"/>
</dbReference>
<accession>A0A2R4W1W0</accession>
<reference evidence="9 10" key="1">
    <citation type="submission" date="2017-04" db="EMBL/GenBank/DDBJ databases">
        <title>Genomic insights into metabolism of Thermodesulfobium acidiphilum.</title>
        <authorList>
            <person name="Toshchakov S.V."/>
            <person name="Frolov E.N."/>
            <person name="Kublanov I.V."/>
            <person name="Samarov N.I."/>
            <person name="Novikov A."/>
            <person name="Lebedinsky A.V."/>
            <person name="Bonch-Osmolovskaya E.A."/>
            <person name="Chernyh N.A."/>
        </authorList>
    </citation>
    <scope>NUCLEOTIDE SEQUENCE [LARGE SCALE GENOMIC DNA]</scope>
    <source>
        <strain evidence="9 10">3127-1</strain>
    </source>
</reference>
<keyword evidence="3" id="KW-0004">4Fe-4S</keyword>
<dbReference type="NCBIfam" id="TIGR02066">
    <property type="entry name" value="dsrB"/>
    <property type="match status" value="1"/>
</dbReference>
<dbReference type="SUPFAM" id="SSF56014">
    <property type="entry name" value="Nitrite and sulphite reductase 4Fe-4S domain-like"/>
    <property type="match status" value="1"/>
</dbReference>